<feature type="domain" description="Nudix hydrolase" evidence="1">
    <location>
        <begin position="46"/>
        <end position="190"/>
    </location>
</feature>
<evidence type="ECO:0000259" key="1">
    <source>
        <dbReference type="PROSITE" id="PS51462"/>
    </source>
</evidence>
<accession>A0A229NW45</accession>
<dbReference type="OrthoDB" id="9780586at2"/>
<gene>
    <name evidence="2" type="ORF">CGZ75_13915</name>
</gene>
<sequence>METVGVEQASFHIGGENNLVEMFDVYDENWQPAGIASREDTHRLGLRHRAFHCWLINCSSGQPNVRFQKRQIGKDTYPDYLDITAAGHLTAGEEVYDAMREIEEELGISAIFDELIPLGWHEKRATGIAGGKPFIDHERSDVFALHCDLPLLQHRLQREEVSGIYEAPLEDLIRLFEDKVDIIEASGAEWGNDASGFKASGTIAGTTTGLVPVRLKIQAKDFIPREQDYYAELFRRLLELA</sequence>
<dbReference type="Proteomes" id="UP000215145">
    <property type="component" value="Unassembled WGS sequence"/>
</dbReference>
<dbReference type="PANTHER" id="PTHR10885:SF20">
    <property type="entry name" value="NUDIX HYDROLASE DOMAIN-CONTAINING PROTEIN"/>
    <property type="match status" value="1"/>
</dbReference>
<dbReference type="SUPFAM" id="SSF55811">
    <property type="entry name" value="Nudix"/>
    <property type="match status" value="1"/>
</dbReference>
<dbReference type="InterPro" id="IPR015797">
    <property type="entry name" value="NUDIX_hydrolase-like_dom_sf"/>
</dbReference>
<protein>
    <submittedName>
        <fullName evidence="2">NUDIX hydrolase</fullName>
    </submittedName>
</protein>
<proteinExistence type="predicted"/>
<dbReference type="GO" id="GO:0016787">
    <property type="term" value="F:hydrolase activity"/>
    <property type="evidence" value="ECO:0007669"/>
    <property type="project" value="UniProtKB-KW"/>
</dbReference>
<dbReference type="CDD" id="cd04692">
    <property type="entry name" value="NUDIX_Hydrolase"/>
    <property type="match status" value="1"/>
</dbReference>
<dbReference type="GO" id="GO:0005737">
    <property type="term" value="C:cytoplasm"/>
    <property type="evidence" value="ECO:0007669"/>
    <property type="project" value="TreeGrafter"/>
</dbReference>
<dbReference type="AlphaFoldDB" id="A0A229NW45"/>
<dbReference type="Gene3D" id="3.90.79.10">
    <property type="entry name" value="Nucleoside Triphosphate Pyrophosphohydrolase"/>
    <property type="match status" value="1"/>
</dbReference>
<dbReference type="PROSITE" id="PS51462">
    <property type="entry name" value="NUDIX"/>
    <property type="match status" value="1"/>
</dbReference>
<organism evidence="2 3">
    <name type="scientific">Paenibacillus herberti</name>
    <dbReference type="NCBI Taxonomy" id="1619309"/>
    <lineage>
        <taxon>Bacteria</taxon>
        <taxon>Bacillati</taxon>
        <taxon>Bacillota</taxon>
        <taxon>Bacilli</taxon>
        <taxon>Bacillales</taxon>
        <taxon>Paenibacillaceae</taxon>
        <taxon>Paenibacillus</taxon>
    </lineage>
</organism>
<name>A0A229NW45_9BACL</name>
<comment type="caution">
    <text evidence="2">The sequence shown here is derived from an EMBL/GenBank/DDBJ whole genome shotgun (WGS) entry which is preliminary data.</text>
</comment>
<dbReference type="Pfam" id="PF00293">
    <property type="entry name" value="NUDIX"/>
    <property type="match status" value="1"/>
</dbReference>
<keyword evidence="2" id="KW-0378">Hydrolase</keyword>
<dbReference type="PANTHER" id="PTHR10885">
    <property type="entry name" value="ISOPENTENYL-DIPHOSPHATE DELTA-ISOMERASE"/>
    <property type="match status" value="1"/>
</dbReference>
<keyword evidence="3" id="KW-1185">Reference proteome</keyword>
<dbReference type="GO" id="GO:0004452">
    <property type="term" value="F:isopentenyl-diphosphate delta-isomerase activity"/>
    <property type="evidence" value="ECO:0007669"/>
    <property type="project" value="TreeGrafter"/>
</dbReference>
<evidence type="ECO:0000313" key="3">
    <source>
        <dbReference type="Proteomes" id="UP000215145"/>
    </source>
</evidence>
<reference evidence="2 3" key="1">
    <citation type="submission" date="2017-07" db="EMBL/GenBank/DDBJ databases">
        <title>Paenibacillus herberti R33 genome sequencing and assembly.</title>
        <authorList>
            <person name="Su W."/>
        </authorList>
    </citation>
    <scope>NUCLEOTIDE SEQUENCE [LARGE SCALE GENOMIC DNA]</scope>
    <source>
        <strain evidence="2 3">R33</strain>
    </source>
</reference>
<dbReference type="GO" id="GO:0009240">
    <property type="term" value="P:isopentenyl diphosphate biosynthetic process"/>
    <property type="evidence" value="ECO:0007669"/>
    <property type="project" value="TreeGrafter"/>
</dbReference>
<dbReference type="EMBL" id="NMUQ01000002">
    <property type="protein sequence ID" value="OXM14080.1"/>
    <property type="molecule type" value="Genomic_DNA"/>
</dbReference>
<evidence type="ECO:0000313" key="2">
    <source>
        <dbReference type="EMBL" id="OXM14080.1"/>
    </source>
</evidence>
<dbReference type="InterPro" id="IPR000086">
    <property type="entry name" value="NUDIX_hydrolase_dom"/>
</dbReference>